<accession>A0A5B9MQN6</accession>
<reference evidence="2 3" key="1">
    <citation type="submission" date="2019-02" db="EMBL/GenBank/DDBJ databases">
        <title>Planctomycetal bacteria perform biofilm scaping via a novel small molecule.</title>
        <authorList>
            <person name="Jeske O."/>
            <person name="Boedeker C."/>
            <person name="Wiegand S."/>
            <person name="Breitling P."/>
            <person name="Kallscheuer N."/>
            <person name="Jogler M."/>
            <person name="Rohde M."/>
            <person name="Petersen J."/>
            <person name="Medema M.H."/>
            <person name="Surup F."/>
            <person name="Jogler C."/>
        </authorList>
    </citation>
    <scope>NUCLEOTIDE SEQUENCE [LARGE SCALE GENOMIC DNA]</scope>
    <source>
        <strain evidence="2 3">Mal15</strain>
    </source>
</reference>
<keyword evidence="3" id="KW-1185">Reference proteome</keyword>
<dbReference type="RefSeq" id="WP_147871276.1">
    <property type="nucleotide sequence ID" value="NZ_CP036264.1"/>
</dbReference>
<dbReference type="AlphaFoldDB" id="A0A5B9MQN6"/>
<organism evidence="2 3">
    <name type="scientific">Stieleria maiorica</name>
    <dbReference type="NCBI Taxonomy" id="2795974"/>
    <lineage>
        <taxon>Bacteria</taxon>
        <taxon>Pseudomonadati</taxon>
        <taxon>Planctomycetota</taxon>
        <taxon>Planctomycetia</taxon>
        <taxon>Pirellulales</taxon>
        <taxon>Pirellulaceae</taxon>
        <taxon>Stieleria</taxon>
    </lineage>
</organism>
<dbReference type="Pfam" id="PF13148">
    <property type="entry name" value="DUF3987"/>
    <property type="match status" value="1"/>
</dbReference>
<dbReference type="Pfam" id="PF09250">
    <property type="entry name" value="Prim-Pol"/>
    <property type="match status" value="1"/>
</dbReference>
<evidence type="ECO:0000313" key="3">
    <source>
        <dbReference type="Proteomes" id="UP000321353"/>
    </source>
</evidence>
<dbReference type="Proteomes" id="UP000321353">
    <property type="component" value="Chromosome"/>
</dbReference>
<gene>
    <name evidence="2" type="ORF">Mal15_64040</name>
</gene>
<dbReference type="InterPro" id="IPR025048">
    <property type="entry name" value="DUF3987"/>
</dbReference>
<evidence type="ECO:0000259" key="1">
    <source>
        <dbReference type="SMART" id="SM00943"/>
    </source>
</evidence>
<proteinExistence type="predicted"/>
<sequence length="729" mass="80049">MSSVREQVAIYRQRGWYCVPLRPRSKSPARRDWTKLRLQPGVFPENSNIGIILGEPSGWLVDVDLDCPEAIELADQFLPPTTAITGRPSSARSHRWYIAVGASTEKHTDGAGAMIVELRSTGAQTAVGPSIHPSGEEYDRLDDEPANVPAPMLAACVKALAYAVIVRRGGSVIADKPTAPPVSPTDATDVETRAIAYLAAMPPAVSGSGGHSQTYAAATALVHGFGIAPDRALAILAAEYNPRCNPLWSEKELRHKVNQAATKPHDRPFGWLRDESLIEPPVDPVDLSAFMTKPMVVASLDEKPGSKLTTTLDPGHLPERLFEVPGFVRRVMDFTLANAPYPNVGLAFCGAMALQSFLAGRKVATTGDLRTNIYLLALAGSGTGKEFPRKVNSQVLFQIGESKSIGDKFASGEGIQDALARSGKMLFQNDEMDGVLRQINLDRDNSRESIPNILLTLYTSAGDVYPLRVKANQKDAIHVDQPHLTLFGTATPQHFYESLSKRMLTNGFFARLNIIDVGKRGKGQTPGSARNLPDAILDVAKWWADFEPGGGNFMSVHPKPSCVPFTGDAEAAITELREQTEVEYDKADDAGDEVARTAWSRTCEHAKKLALIYACSENHVEPKITLAAVRWASEFALHQARRQLYLASVHVAENPFHAECLRLKKRLADRPDRTMARREIMRSMTLKAHDFDQVILTLMQQEEIEPVTIQTKTKPAQGYRLIELTEIRQ</sequence>
<dbReference type="KEGG" id="smam:Mal15_64040"/>
<protein>
    <recommendedName>
        <fullName evidence="1">DNA primase/polymerase bifunctional N-terminal domain-containing protein</fullName>
    </recommendedName>
</protein>
<feature type="domain" description="DNA primase/polymerase bifunctional N-terminal" evidence="1">
    <location>
        <begin position="8"/>
        <end position="156"/>
    </location>
</feature>
<dbReference type="SMART" id="SM00943">
    <property type="entry name" value="Prim-Pol"/>
    <property type="match status" value="1"/>
</dbReference>
<dbReference type="SUPFAM" id="SSF56747">
    <property type="entry name" value="Prim-pol domain"/>
    <property type="match status" value="1"/>
</dbReference>
<evidence type="ECO:0000313" key="2">
    <source>
        <dbReference type="EMBL" id="QEG02317.1"/>
    </source>
</evidence>
<dbReference type="InterPro" id="IPR015330">
    <property type="entry name" value="DNA_primase/pol_bifunc_N"/>
</dbReference>
<name>A0A5B9MQN6_9BACT</name>
<dbReference type="EMBL" id="CP036264">
    <property type="protein sequence ID" value="QEG02317.1"/>
    <property type="molecule type" value="Genomic_DNA"/>
</dbReference>